<feature type="compositionally biased region" description="Low complexity" evidence="2">
    <location>
        <begin position="61"/>
        <end position="70"/>
    </location>
</feature>
<dbReference type="GO" id="GO:0008270">
    <property type="term" value="F:zinc ion binding"/>
    <property type="evidence" value="ECO:0007669"/>
    <property type="project" value="UniProtKB-KW"/>
</dbReference>
<organism evidence="4 5">
    <name type="scientific">Colocasia esculenta</name>
    <name type="common">Wild taro</name>
    <name type="synonym">Arum esculentum</name>
    <dbReference type="NCBI Taxonomy" id="4460"/>
    <lineage>
        <taxon>Eukaryota</taxon>
        <taxon>Viridiplantae</taxon>
        <taxon>Streptophyta</taxon>
        <taxon>Embryophyta</taxon>
        <taxon>Tracheophyta</taxon>
        <taxon>Spermatophyta</taxon>
        <taxon>Magnoliopsida</taxon>
        <taxon>Liliopsida</taxon>
        <taxon>Araceae</taxon>
        <taxon>Aroideae</taxon>
        <taxon>Colocasieae</taxon>
        <taxon>Colocasia</taxon>
    </lineage>
</organism>
<feature type="compositionally biased region" description="Basic residues" evidence="2">
    <location>
        <begin position="1"/>
        <end position="17"/>
    </location>
</feature>
<evidence type="ECO:0000259" key="3">
    <source>
        <dbReference type="PROSITE" id="PS50966"/>
    </source>
</evidence>
<dbReference type="Proteomes" id="UP000652761">
    <property type="component" value="Unassembled WGS sequence"/>
</dbReference>
<gene>
    <name evidence="4" type="ORF">Taro_049171</name>
</gene>
<dbReference type="InterPro" id="IPR007527">
    <property type="entry name" value="Znf_SWIM"/>
</dbReference>
<sequence>MSRPAHVHTKQTKRKERRRSEACRRRPTPPRFPPHNSAPPASTVGPAADQPESPPFPPLPSERNPSASAAAPTRAAVVIARHQMARWDEILTLPVQNPPTLEFSSTDIVWSRVEGWKEMMDKVALIPFSRVNDFVRGESNRKECPTKFHVEARRRRPPEMPYKPKVDGILEYILYWCSFGPDDHRKGGVVRPSRNYTTKRKTPAGRPNTKRGCTCHFIVKRLIAEPTVALIIYNHEKHVDKQGSPCHGPMDKKAVGTCAMFAPYISEELRLQVMSLIYVGVPVETIMQRHTETVDNQGGPRNRDDLLTHRYVRRLERKIRRSTYELDVDDGISLNMWIESHQAHVFFHDDYSDSEPFVLGIQTEWQLQQMIRFGNRSLVASDSMFGTNKLKYPVHSLLVFDANNNAIPVAWIITPRFAGNETHRWLRSLYDRVHSKDPNWKLGGFIVDDPLADVHAIREVFQCSVLMCYWRMRHAWHKNIMVKCAEEEMRAEMFRQLGKVVSSICIGGGDAGLFEGFLEDFVDCSEFLDYFKATWFPRLGSWVAALKTLPVATAETCAAIECYHHQLKLRLLNEKDPAVYQRADWLVDKLGTKVHSYYWLDEFTGKASFARYWKDEWKSGLTSWRQALQIADSNVSMDGKYARVNSQKNQDKVHTVWNPGSDFALCDCDWSRMGNVCKHAIKAGILRRERGLSAPSTSLVRYNQILSSIFHCPPHDSLIRDHAVALAISVRTQLNGLFDRENSDKTPSVFARDGKQIGSSIVTSHVTANENTSLTDTVGSTQTDQVGHSKPAQLETAALNSGPVATEPGEDRGRILPSVGTGSALNISKTSVVGDDSQGDLDVVHDGKNSSLSGTSNGFSKGTVTNRITIVDPEPVQFQPDIIKSKVCNDASSDECTFRRSEVLDNGKAVYDIAECSSDAMDIDCIEREPDVCHTATNQAASNSNNSKNVSDNPDMDVMMNQLSNESGVLKIVINGSKQGRAVEAIPVGSISETDGCCNNHEKQNGGNRVPSGQGMDFESSSIVAKESAQNPVHVPDDVPADGRMDIQSTSECCTTDEAEANADPVSNRISTIDEADIKPPEEVCSSAMAAPVTAPRDGLNAEQEVNSDEAKPMEMEIVPSADATGGSSVVSLKT</sequence>
<evidence type="ECO:0000313" key="5">
    <source>
        <dbReference type="Proteomes" id="UP000652761"/>
    </source>
</evidence>
<feature type="domain" description="SWIM-type" evidence="3">
    <location>
        <begin position="651"/>
        <end position="688"/>
    </location>
</feature>
<keyword evidence="1" id="KW-0863">Zinc-finger</keyword>
<evidence type="ECO:0000313" key="4">
    <source>
        <dbReference type="EMBL" id="MQM16223.1"/>
    </source>
</evidence>
<dbReference type="PROSITE" id="PS50966">
    <property type="entry name" value="ZF_SWIM"/>
    <property type="match status" value="1"/>
</dbReference>
<feature type="region of interest" description="Disordered" evidence="2">
    <location>
        <begin position="801"/>
        <end position="821"/>
    </location>
</feature>
<name>A0A843XA88_COLES</name>
<reference evidence="4" key="1">
    <citation type="submission" date="2017-07" db="EMBL/GenBank/DDBJ databases">
        <title>Taro Niue Genome Assembly and Annotation.</title>
        <authorList>
            <person name="Atibalentja N."/>
            <person name="Keating K."/>
            <person name="Fields C.J."/>
        </authorList>
    </citation>
    <scope>NUCLEOTIDE SEQUENCE</scope>
    <source>
        <strain evidence="4">Niue_2</strain>
        <tissue evidence="4">Leaf</tissue>
    </source>
</reference>
<dbReference type="OrthoDB" id="1484002at2759"/>
<keyword evidence="1" id="KW-0862">Zinc</keyword>
<dbReference type="EMBL" id="NMUH01006897">
    <property type="protein sequence ID" value="MQM16223.1"/>
    <property type="molecule type" value="Genomic_DNA"/>
</dbReference>
<evidence type="ECO:0000256" key="1">
    <source>
        <dbReference type="PROSITE-ProRule" id="PRU00325"/>
    </source>
</evidence>
<proteinExistence type="predicted"/>
<feature type="region of interest" description="Disordered" evidence="2">
    <location>
        <begin position="1"/>
        <end position="70"/>
    </location>
</feature>
<evidence type="ECO:0000256" key="2">
    <source>
        <dbReference type="SAM" id="MobiDB-lite"/>
    </source>
</evidence>
<dbReference type="PANTHER" id="PTHR33977:SF1">
    <property type="entry name" value="ZINC ION BINDING PROTEIN"/>
    <property type="match status" value="1"/>
</dbReference>
<feature type="region of interest" description="Disordered" evidence="2">
    <location>
        <begin position="188"/>
        <end position="208"/>
    </location>
</feature>
<dbReference type="PANTHER" id="PTHR33977">
    <property type="entry name" value="ZINC ION BINDING PROTEIN"/>
    <property type="match status" value="1"/>
</dbReference>
<protein>
    <recommendedName>
        <fullName evidence="3">SWIM-type domain-containing protein</fullName>
    </recommendedName>
</protein>
<comment type="caution">
    <text evidence="4">The sequence shown here is derived from an EMBL/GenBank/DDBJ whole genome shotgun (WGS) entry which is preliminary data.</text>
</comment>
<dbReference type="AlphaFoldDB" id="A0A843XA88"/>
<accession>A0A843XA88</accession>
<keyword evidence="5" id="KW-1185">Reference proteome</keyword>
<feature type="region of interest" description="Disordered" evidence="2">
    <location>
        <begin position="997"/>
        <end position="1017"/>
    </location>
</feature>
<feature type="region of interest" description="Disordered" evidence="2">
    <location>
        <begin position="1092"/>
        <end position="1113"/>
    </location>
</feature>
<keyword evidence="1" id="KW-0479">Metal-binding</keyword>